<dbReference type="Pfam" id="PF00364">
    <property type="entry name" value="Biotin_lipoyl"/>
    <property type="match status" value="1"/>
</dbReference>
<protein>
    <submittedName>
        <fullName evidence="4">Diaminohydroxyphosphoribosylaminopyrimidine deaminase</fullName>
    </submittedName>
</protein>
<dbReference type="InterPro" id="IPR045257">
    <property type="entry name" value="E2/Pdx1"/>
</dbReference>
<evidence type="ECO:0000259" key="3">
    <source>
        <dbReference type="PROSITE" id="PS50968"/>
    </source>
</evidence>
<reference evidence="4 5" key="1">
    <citation type="submission" date="2019-10" db="EMBL/GenBank/DDBJ databases">
        <title>Evaluation of single-gene subtyping targets for Pseudomonas.</title>
        <authorList>
            <person name="Reichler S.J."/>
            <person name="Orsi R.H."/>
            <person name="Wiedmann M."/>
            <person name="Martin N.H."/>
            <person name="Murphy S.I."/>
        </authorList>
    </citation>
    <scope>NUCLEOTIDE SEQUENCE [LARGE SCALE GENOMIC DNA]</scope>
    <source>
        <strain evidence="4 5">FSL R10-3254</strain>
    </source>
</reference>
<evidence type="ECO:0000256" key="2">
    <source>
        <dbReference type="ARBA" id="ARBA00022823"/>
    </source>
</evidence>
<dbReference type="InterPro" id="IPR011053">
    <property type="entry name" value="Single_hybrid_motif"/>
</dbReference>
<dbReference type="RefSeq" id="WP_323372683.1">
    <property type="nucleotide sequence ID" value="NZ_WIWI01000063.1"/>
</dbReference>
<sequence length="112" mass="11895">MSEIKIIEVPKWGLSMEEGTLNNWLIEEGDSFKQHQELCDIETSKISNVLEAPFDGVLRRKVAQPGQTLPVGGLLGVVADASVSDAEIDAFIAQRSVAPAPAPEPSPVAATA</sequence>
<dbReference type="PANTHER" id="PTHR23151:SF90">
    <property type="entry name" value="DIHYDROLIPOYLLYSINE-RESIDUE ACETYLTRANSFERASE COMPONENT OF PYRUVATE DEHYDROGENASE COMPLEX, MITOCHONDRIAL-RELATED"/>
    <property type="match status" value="1"/>
</dbReference>
<dbReference type="PROSITE" id="PS00189">
    <property type="entry name" value="LIPOYL"/>
    <property type="match status" value="1"/>
</dbReference>
<comment type="caution">
    <text evidence="4">The sequence shown here is derived from an EMBL/GenBank/DDBJ whole genome shotgun (WGS) entry which is preliminary data.</text>
</comment>
<dbReference type="SUPFAM" id="SSF51230">
    <property type="entry name" value="Single hybrid motif"/>
    <property type="match status" value="1"/>
</dbReference>
<dbReference type="EMBL" id="WIWI01000063">
    <property type="protein sequence ID" value="MQT91475.1"/>
    <property type="molecule type" value="Genomic_DNA"/>
</dbReference>
<evidence type="ECO:0000256" key="1">
    <source>
        <dbReference type="ARBA" id="ARBA00001938"/>
    </source>
</evidence>
<feature type="domain" description="Lipoyl-binding" evidence="3">
    <location>
        <begin position="4"/>
        <end position="79"/>
    </location>
</feature>
<proteinExistence type="predicted"/>
<dbReference type="GO" id="GO:0006086">
    <property type="term" value="P:pyruvate decarboxylation to acetyl-CoA"/>
    <property type="evidence" value="ECO:0007669"/>
    <property type="project" value="InterPro"/>
</dbReference>
<dbReference type="AlphaFoldDB" id="A0A7X2C5E1"/>
<dbReference type="Proteomes" id="UP000489190">
    <property type="component" value="Unassembled WGS sequence"/>
</dbReference>
<comment type="cofactor">
    <cofactor evidence="1">
        <name>(R)-lipoate</name>
        <dbReference type="ChEBI" id="CHEBI:83088"/>
    </cofactor>
</comment>
<accession>A0A7X2C5E1</accession>
<dbReference type="CDD" id="cd06849">
    <property type="entry name" value="lipoyl_domain"/>
    <property type="match status" value="1"/>
</dbReference>
<keyword evidence="2" id="KW-0450">Lipoyl</keyword>
<dbReference type="InterPro" id="IPR003016">
    <property type="entry name" value="2-oxoA_DH_lipoyl-BS"/>
</dbReference>
<name>A0A7X2C5E1_9PSED</name>
<dbReference type="GO" id="GO:0045254">
    <property type="term" value="C:pyruvate dehydrogenase complex"/>
    <property type="evidence" value="ECO:0007669"/>
    <property type="project" value="InterPro"/>
</dbReference>
<feature type="non-terminal residue" evidence="4">
    <location>
        <position position="112"/>
    </location>
</feature>
<organism evidence="4 5">
    <name type="scientific">Pseudomonas helleri</name>
    <dbReference type="NCBI Taxonomy" id="1608996"/>
    <lineage>
        <taxon>Bacteria</taxon>
        <taxon>Pseudomonadati</taxon>
        <taxon>Pseudomonadota</taxon>
        <taxon>Gammaproteobacteria</taxon>
        <taxon>Pseudomonadales</taxon>
        <taxon>Pseudomonadaceae</taxon>
        <taxon>Pseudomonas</taxon>
    </lineage>
</organism>
<evidence type="ECO:0000313" key="4">
    <source>
        <dbReference type="EMBL" id="MQT91475.1"/>
    </source>
</evidence>
<dbReference type="PANTHER" id="PTHR23151">
    <property type="entry name" value="DIHYDROLIPOAMIDE ACETYL/SUCCINYL-TRANSFERASE-RELATED"/>
    <property type="match status" value="1"/>
</dbReference>
<evidence type="ECO:0000313" key="5">
    <source>
        <dbReference type="Proteomes" id="UP000489190"/>
    </source>
</evidence>
<gene>
    <name evidence="4" type="ORF">GHO39_20380</name>
</gene>
<dbReference type="PROSITE" id="PS50968">
    <property type="entry name" value="BIOTINYL_LIPOYL"/>
    <property type="match status" value="1"/>
</dbReference>
<dbReference type="Gene3D" id="2.40.50.100">
    <property type="match status" value="1"/>
</dbReference>
<dbReference type="InterPro" id="IPR000089">
    <property type="entry name" value="Biotin_lipoyl"/>
</dbReference>